<keyword evidence="3" id="KW-1185">Reference proteome</keyword>
<dbReference type="STRING" id="1513271.XM47_17235"/>
<name>A0A0J8GM39_9ALTE</name>
<reference evidence="2 3" key="1">
    <citation type="submission" date="2015-04" db="EMBL/GenBank/DDBJ databases">
        <title>Draft Genome Sequence of the Novel Agar-Digesting Marine Bacterium Q1.</title>
        <authorList>
            <person name="Li Y."/>
            <person name="Li D."/>
            <person name="Chen G."/>
            <person name="Du Z."/>
        </authorList>
    </citation>
    <scope>NUCLEOTIDE SEQUENCE [LARGE SCALE GENOMIC DNA]</scope>
    <source>
        <strain evidence="2 3">Q1</strain>
    </source>
</reference>
<accession>A0A0J8GM39</accession>
<feature type="signal peptide" evidence="1">
    <location>
        <begin position="1"/>
        <end position="21"/>
    </location>
</feature>
<dbReference type="OrthoDB" id="6240445at2"/>
<evidence type="ECO:0000256" key="1">
    <source>
        <dbReference type="SAM" id="SignalP"/>
    </source>
</evidence>
<dbReference type="Proteomes" id="UP000037600">
    <property type="component" value="Unassembled WGS sequence"/>
</dbReference>
<gene>
    <name evidence="2" type="ORF">XM47_17235</name>
</gene>
<comment type="caution">
    <text evidence="2">The sequence shown here is derived from an EMBL/GenBank/DDBJ whole genome shotgun (WGS) entry which is preliminary data.</text>
</comment>
<feature type="chain" id="PRO_5005298571" evidence="1">
    <location>
        <begin position="22"/>
        <end position="161"/>
    </location>
</feature>
<protein>
    <submittedName>
        <fullName evidence="2">Uncharacterized protein</fullName>
    </submittedName>
</protein>
<sequence>MKKLLASIFISFIFVSHNALAYFTESGEAKIVYPSGVEKTVPFSFSFEQESGENYFSAGKMRVAVDQLPEKYSMALILHKEKYIWVQELAKGYFDTFNLTLGKHQISLVKSPNNNLKGDYELKINNNKYKFENNTVQLIFKFTEKGIKSIKPTGAILDRSL</sequence>
<dbReference type="AlphaFoldDB" id="A0A0J8GM39"/>
<dbReference type="EMBL" id="LAZL01000038">
    <property type="protein sequence ID" value="KMT63892.1"/>
    <property type="molecule type" value="Genomic_DNA"/>
</dbReference>
<keyword evidence="1" id="KW-0732">Signal</keyword>
<organism evidence="2 3">
    <name type="scientific">Catenovulum maritimum</name>
    <dbReference type="NCBI Taxonomy" id="1513271"/>
    <lineage>
        <taxon>Bacteria</taxon>
        <taxon>Pseudomonadati</taxon>
        <taxon>Pseudomonadota</taxon>
        <taxon>Gammaproteobacteria</taxon>
        <taxon>Alteromonadales</taxon>
        <taxon>Alteromonadaceae</taxon>
        <taxon>Catenovulum</taxon>
    </lineage>
</organism>
<evidence type="ECO:0000313" key="3">
    <source>
        <dbReference type="Proteomes" id="UP000037600"/>
    </source>
</evidence>
<evidence type="ECO:0000313" key="2">
    <source>
        <dbReference type="EMBL" id="KMT63892.1"/>
    </source>
</evidence>
<proteinExistence type="predicted"/>
<dbReference type="RefSeq" id="WP_048695334.1">
    <property type="nucleotide sequence ID" value="NZ_KQ130508.1"/>
</dbReference>